<evidence type="ECO:0008006" key="6">
    <source>
        <dbReference type="Google" id="ProtNLM"/>
    </source>
</evidence>
<dbReference type="PRINTS" id="PR00081">
    <property type="entry name" value="GDHRDH"/>
</dbReference>
<keyword evidence="3" id="KW-0560">Oxidoreductase</keyword>
<keyword evidence="2" id="KW-0521">NADP</keyword>
<dbReference type="OrthoDB" id="191139at2759"/>
<comment type="similarity">
    <text evidence="1">Belongs to the short-chain dehydrogenases/reductases (SDR) family.</text>
</comment>
<evidence type="ECO:0000313" key="5">
    <source>
        <dbReference type="Proteomes" id="UP000053342"/>
    </source>
</evidence>
<dbReference type="VEuPathDB" id="FungiDB:PV06_05927"/>
<dbReference type="InterPro" id="IPR002347">
    <property type="entry name" value="SDR_fam"/>
</dbReference>
<dbReference type="HOGENOM" id="CLU_010194_44_0_1"/>
<proteinExistence type="inferred from homology"/>
<evidence type="ECO:0000256" key="2">
    <source>
        <dbReference type="ARBA" id="ARBA00022857"/>
    </source>
</evidence>
<evidence type="ECO:0000256" key="3">
    <source>
        <dbReference type="ARBA" id="ARBA00023002"/>
    </source>
</evidence>
<reference evidence="4 5" key="1">
    <citation type="submission" date="2015-01" db="EMBL/GenBank/DDBJ databases">
        <title>The Genome Sequence of Exophiala oligosperma CBS72588.</title>
        <authorList>
            <consortium name="The Broad Institute Genomics Platform"/>
            <person name="Cuomo C."/>
            <person name="de Hoog S."/>
            <person name="Gorbushina A."/>
            <person name="Stielow B."/>
            <person name="Teixiera M."/>
            <person name="Abouelleil A."/>
            <person name="Chapman S.B."/>
            <person name="Priest M."/>
            <person name="Young S.K."/>
            <person name="Wortman J."/>
            <person name="Nusbaum C."/>
            <person name="Birren B."/>
        </authorList>
    </citation>
    <scope>NUCLEOTIDE SEQUENCE [LARGE SCALE GENOMIC DNA]</scope>
    <source>
        <strain evidence="4 5">CBS 72588</strain>
    </source>
</reference>
<dbReference type="Pfam" id="PF00106">
    <property type="entry name" value="adh_short"/>
    <property type="match status" value="1"/>
</dbReference>
<sequence length="340" mass="36541">MARLAPYLEQHKTESLKGPGDSRPTAAQIIKDQGLIASPEWSGRVILITGCSPGGLGADTAKALHLTGADVYITVRDVAKGKQVADEILADGKPGKVSVIKMDLGSLASIRAGAEEFLRQSGGKLNILINNAGIMACPQGKTSDGFELQLGTNHLAHFYLFHQVKAALLASATPSFNSRVVSVASAAHRHAPINFDDLNYERTEYVPIAAYGQSKLANIYFANELDRKYRARNLRALSLHPGGILTPLARYLPNTHDLMNDEGLMKMMKNTEQGAATTVWAAVAKELEGKGGLYLDEVAEAEPTPADAPYYSGGYNSDAFNPEGEKRLWTESLKMTGLSA</sequence>
<dbReference type="EMBL" id="KN847336">
    <property type="protein sequence ID" value="KIW42368.1"/>
    <property type="molecule type" value="Genomic_DNA"/>
</dbReference>
<dbReference type="AlphaFoldDB" id="A0A0D2DH87"/>
<keyword evidence="5" id="KW-1185">Reference proteome</keyword>
<dbReference type="Gene3D" id="3.40.50.720">
    <property type="entry name" value="NAD(P)-binding Rossmann-like Domain"/>
    <property type="match status" value="1"/>
</dbReference>
<dbReference type="PANTHER" id="PTHR24320:SF272">
    <property type="entry name" value="NAD(P)-BINDING ROSSMANN-FOLD SUPERFAMILY PROTEIN"/>
    <property type="match status" value="1"/>
</dbReference>
<dbReference type="GeneID" id="27358001"/>
<dbReference type="STRING" id="215243.A0A0D2DH87"/>
<gene>
    <name evidence="4" type="ORF">PV06_05927</name>
</gene>
<dbReference type="Proteomes" id="UP000053342">
    <property type="component" value="Unassembled WGS sequence"/>
</dbReference>
<dbReference type="PANTHER" id="PTHR24320">
    <property type="entry name" value="RETINOL DEHYDROGENASE"/>
    <property type="match status" value="1"/>
</dbReference>
<accession>A0A0D2DH87</accession>
<dbReference type="RefSeq" id="XP_016262584.1">
    <property type="nucleotide sequence ID" value="XM_016406980.1"/>
</dbReference>
<evidence type="ECO:0000313" key="4">
    <source>
        <dbReference type="EMBL" id="KIW42368.1"/>
    </source>
</evidence>
<dbReference type="InterPro" id="IPR036291">
    <property type="entry name" value="NAD(P)-bd_dom_sf"/>
</dbReference>
<evidence type="ECO:0000256" key="1">
    <source>
        <dbReference type="ARBA" id="ARBA00006484"/>
    </source>
</evidence>
<name>A0A0D2DH87_9EURO</name>
<organism evidence="4 5">
    <name type="scientific">Exophiala oligosperma</name>
    <dbReference type="NCBI Taxonomy" id="215243"/>
    <lineage>
        <taxon>Eukaryota</taxon>
        <taxon>Fungi</taxon>
        <taxon>Dikarya</taxon>
        <taxon>Ascomycota</taxon>
        <taxon>Pezizomycotina</taxon>
        <taxon>Eurotiomycetes</taxon>
        <taxon>Chaetothyriomycetidae</taxon>
        <taxon>Chaetothyriales</taxon>
        <taxon>Herpotrichiellaceae</taxon>
        <taxon>Exophiala</taxon>
    </lineage>
</organism>
<protein>
    <recommendedName>
        <fullName evidence="6">Short-chain dehydrogenase</fullName>
    </recommendedName>
</protein>
<dbReference type="SUPFAM" id="SSF51735">
    <property type="entry name" value="NAD(P)-binding Rossmann-fold domains"/>
    <property type="match status" value="1"/>
</dbReference>
<dbReference type="GO" id="GO:0016491">
    <property type="term" value="F:oxidoreductase activity"/>
    <property type="evidence" value="ECO:0007669"/>
    <property type="project" value="UniProtKB-KW"/>
</dbReference>